<protein>
    <submittedName>
        <fullName evidence="2">Uncharacterized protein</fullName>
    </submittedName>
</protein>
<proteinExistence type="predicted"/>
<feature type="compositionally biased region" description="Basic and acidic residues" evidence="1">
    <location>
        <begin position="10"/>
        <end position="22"/>
    </location>
</feature>
<evidence type="ECO:0000313" key="3">
    <source>
        <dbReference type="Proteomes" id="UP000601027"/>
    </source>
</evidence>
<dbReference type="Proteomes" id="UP000601027">
    <property type="component" value="Unassembled WGS sequence"/>
</dbReference>
<feature type="region of interest" description="Disordered" evidence="1">
    <location>
        <begin position="1"/>
        <end position="22"/>
    </location>
</feature>
<comment type="caution">
    <text evidence="2">The sequence shown here is derived from an EMBL/GenBank/DDBJ whole genome shotgun (WGS) entry which is preliminary data.</text>
</comment>
<reference evidence="2 3" key="1">
    <citation type="submission" date="2021-01" db="EMBL/GenBank/DDBJ databases">
        <title>Draft genome sequence of Micromonospora sp. strain STR1_7.</title>
        <authorList>
            <person name="Karlyshev A."/>
            <person name="Jawad R."/>
        </authorList>
    </citation>
    <scope>NUCLEOTIDE SEQUENCE [LARGE SCALE GENOMIC DNA]</scope>
    <source>
        <strain evidence="2 3">STR1-7</strain>
    </source>
</reference>
<keyword evidence="3" id="KW-1185">Reference proteome</keyword>
<organism evidence="2 3">
    <name type="scientific">Micromonospora parastrephiae</name>
    <dbReference type="NCBI Taxonomy" id="2806101"/>
    <lineage>
        <taxon>Bacteria</taxon>
        <taxon>Bacillati</taxon>
        <taxon>Actinomycetota</taxon>
        <taxon>Actinomycetes</taxon>
        <taxon>Micromonosporales</taxon>
        <taxon>Micromonosporaceae</taxon>
        <taxon>Micromonospora</taxon>
    </lineage>
</organism>
<evidence type="ECO:0000313" key="2">
    <source>
        <dbReference type="EMBL" id="MBM0235118.1"/>
    </source>
</evidence>
<dbReference type="EMBL" id="JAEVHM010000211">
    <property type="protein sequence ID" value="MBM0235118.1"/>
    <property type="molecule type" value="Genomic_DNA"/>
</dbReference>
<feature type="non-terminal residue" evidence="2">
    <location>
        <position position="124"/>
    </location>
</feature>
<accession>A0ABS1Y0S4</accession>
<sequence>MVDGAGRQDWSTDREQSHRAEAEQCQRVEVLLAPAQPPVQAGRRRAARVARQQLAQWRTGGDRLAGADGRPYRLVGGPQPVGVAHGDHRAPATRPAKSTVPGPALRITAPAVAARSTPRCPASH</sequence>
<feature type="region of interest" description="Disordered" evidence="1">
    <location>
        <begin position="77"/>
        <end position="104"/>
    </location>
</feature>
<gene>
    <name evidence="2" type="ORF">JNW91_26935</name>
</gene>
<name>A0ABS1Y0S4_9ACTN</name>
<evidence type="ECO:0000256" key="1">
    <source>
        <dbReference type="SAM" id="MobiDB-lite"/>
    </source>
</evidence>